<dbReference type="WBParaSite" id="Csp11.Scaffold526.g3076.t1">
    <property type="protein sequence ID" value="Csp11.Scaffold526.g3076.t1"/>
    <property type="gene ID" value="Csp11.Scaffold526.g3076"/>
</dbReference>
<feature type="transmembrane region" description="Helical" evidence="1">
    <location>
        <begin position="45"/>
        <end position="67"/>
    </location>
</feature>
<dbReference type="Proteomes" id="UP000095282">
    <property type="component" value="Unplaced"/>
</dbReference>
<evidence type="ECO:0000256" key="1">
    <source>
        <dbReference type="SAM" id="Phobius"/>
    </source>
</evidence>
<accession>A0A1I7T765</accession>
<reference evidence="3" key="1">
    <citation type="submission" date="2016-11" db="UniProtKB">
        <authorList>
            <consortium name="WormBaseParasite"/>
        </authorList>
    </citation>
    <scope>IDENTIFICATION</scope>
</reference>
<evidence type="ECO:0000313" key="3">
    <source>
        <dbReference type="WBParaSite" id="Csp11.Scaffold526.g3076.t1"/>
    </source>
</evidence>
<keyword evidence="1" id="KW-1133">Transmembrane helix</keyword>
<dbReference type="AlphaFoldDB" id="A0A1I7T765"/>
<keyword evidence="1" id="KW-0472">Membrane</keyword>
<sequence>MSKNSNQITHITFPILFTQIRFHQTLILGFWWARTGQTPTIMYRISHFCALLLAVNGFFSSSLFRLVV</sequence>
<protein>
    <submittedName>
        <fullName evidence="3">Ovule protein</fullName>
    </submittedName>
</protein>
<feature type="transmembrane region" description="Helical" evidence="1">
    <location>
        <begin position="12"/>
        <end position="33"/>
    </location>
</feature>
<keyword evidence="1" id="KW-0812">Transmembrane</keyword>
<organism evidence="2 3">
    <name type="scientific">Caenorhabditis tropicalis</name>
    <dbReference type="NCBI Taxonomy" id="1561998"/>
    <lineage>
        <taxon>Eukaryota</taxon>
        <taxon>Metazoa</taxon>
        <taxon>Ecdysozoa</taxon>
        <taxon>Nematoda</taxon>
        <taxon>Chromadorea</taxon>
        <taxon>Rhabditida</taxon>
        <taxon>Rhabditina</taxon>
        <taxon>Rhabditomorpha</taxon>
        <taxon>Rhabditoidea</taxon>
        <taxon>Rhabditidae</taxon>
        <taxon>Peloderinae</taxon>
        <taxon>Caenorhabditis</taxon>
    </lineage>
</organism>
<proteinExistence type="predicted"/>
<keyword evidence="2" id="KW-1185">Reference proteome</keyword>
<name>A0A1I7T765_9PELO</name>
<evidence type="ECO:0000313" key="2">
    <source>
        <dbReference type="Proteomes" id="UP000095282"/>
    </source>
</evidence>